<accession>A0ABT6FBK7</accession>
<dbReference type="InterPro" id="IPR013320">
    <property type="entry name" value="ConA-like_dom_sf"/>
</dbReference>
<dbReference type="SMART" id="SM00560">
    <property type="entry name" value="LamGL"/>
    <property type="match status" value="1"/>
</dbReference>
<evidence type="ECO:0000259" key="4">
    <source>
        <dbReference type="SMART" id="SM00560"/>
    </source>
</evidence>
<reference evidence="5 6" key="1">
    <citation type="submission" date="2023-03" db="EMBL/GenBank/DDBJ databases">
        <title>Paludisphaera mucosa sp. nov. a novel planctomycete from northern fen.</title>
        <authorList>
            <person name="Ivanova A."/>
        </authorList>
    </citation>
    <scope>NUCLEOTIDE SEQUENCE [LARGE SCALE GENOMIC DNA]</scope>
    <source>
        <strain evidence="5 6">Pla2</strain>
    </source>
</reference>
<keyword evidence="1 3" id="KW-0732">Signal</keyword>
<dbReference type="RefSeq" id="WP_277861285.1">
    <property type="nucleotide sequence ID" value="NZ_JARRAG010000002.1"/>
</dbReference>
<dbReference type="Pfam" id="PF13385">
    <property type="entry name" value="Laminin_G_3"/>
    <property type="match status" value="1"/>
</dbReference>
<gene>
    <name evidence="5" type="ORF">PZE19_14195</name>
</gene>
<protein>
    <submittedName>
        <fullName evidence="5">LamG domain-containing protein</fullName>
    </submittedName>
</protein>
<dbReference type="EMBL" id="JARRAG010000002">
    <property type="protein sequence ID" value="MDG3004934.1"/>
    <property type="molecule type" value="Genomic_DNA"/>
</dbReference>
<dbReference type="Gene3D" id="2.60.120.200">
    <property type="match status" value="1"/>
</dbReference>
<evidence type="ECO:0000256" key="2">
    <source>
        <dbReference type="ARBA" id="ARBA00023157"/>
    </source>
</evidence>
<organism evidence="5 6">
    <name type="scientific">Paludisphaera mucosa</name>
    <dbReference type="NCBI Taxonomy" id="3030827"/>
    <lineage>
        <taxon>Bacteria</taxon>
        <taxon>Pseudomonadati</taxon>
        <taxon>Planctomycetota</taxon>
        <taxon>Planctomycetia</taxon>
        <taxon>Isosphaerales</taxon>
        <taxon>Isosphaeraceae</taxon>
        <taxon>Paludisphaera</taxon>
    </lineage>
</organism>
<keyword evidence="2" id="KW-1015">Disulfide bond</keyword>
<evidence type="ECO:0000313" key="5">
    <source>
        <dbReference type="EMBL" id="MDG3004934.1"/>
    </source>
</evidence>
<feature type="chain" id="PRO_5046548175" evidence="3">
    <location>
        <begin position="24"/>
        <end position="716"/>
    </location>
</feature>
<feature type="signal peptide" evidence="3">
    <location>
        <begin position="1"/>
        <end position="23"/>
    </location>
</feature>
<dbReference type="Proteomes" id="UP001216907">
    <property type="component" value="Unassembled WGS sequence"/>
</dbReference>
<keyword evidence="6" id="KW-1185">Reference proteome</keyword>
<evidence type="ECO:0000256" key="3">
    <source>
        <dbReference type="SAM" id="SignalP"/>
    </source>
</evidence>
<feature type="domain" description="LamG-like jellyroll fold" evidence="4">
    <location>
        <begin position="548"/>
        <end position="701"/>
    </location>
</feature>
<dbReference type="SUPFAM" id="SSF49899">
    <property type="entry name" value="Concanavalin A-like lectins/glucanases"/>
    <property type="match status" value="1"/>
</dbReference>
<name>A0ABT6FBK7_9BACT</name>
<dbReference type="InterPro" id="IPR006558">
    <property type="entry name" value="LamG-like"/>
</dbReference>
<sequence>MKTAIRGLLVMATAILGATGAQAGDGAGFRAGAATVDVSPTAFPVIVNGGFLQATATANEDPLHARCIVLDDGTSRLAIVIVDSCMMPRELIDDAKARASKSTGIAVDRMLVAATHTHTAPSVMGALGTPVDPAYAAFLPGKIAEAIEKAAAALAPAEVGWGVVDDPEHTHTRRWIRRPDRIGEDPFGDKTVRANMHPGHVNPDAIAPSGPSDPALTVLAIRAPGGRPIAVLANYSMHYYGATPVSADYYGRFAASLARKIAPDGPAPICIMSQGTSGDQQWMDYGKPKADPGLDAYAEQVAASAFRAYQTIKSYQDRPALAMAETTLTLGRRTPGPERLEWARKIVAAMGDRPPKSIGEVYPKEAVHLHDEPERTLKLQAVRVGDLGIVAIPDEVYALTGLKLKARSPLPLTMNVELANGSEGYIPPPEQHALGGYTTWPARTAGLEVQAEPKILDAALGLLERVAGKPRRGERPAATRYAGIVLGARPAAFWRLDEMDGADALDATGRERAARRRGGVALFLPGPDLPGFRASGGAIDRASHLAGGAITADLPLSPEVYSVDLWFWNGLEPAGRAVAGVLFERGRSAAPGDAVHLSGAVAGTPPNRLVFTHGDAKSAPATVGKADVAPKAWHHLALVRQGRRVLVYLDGALDVEADADVDPLPRGAASTFTLGDRGDHAESLEGKLDEVAVYDRVLSADEVAEHVRAAFDPSLD</sequence>
<evidence type="ECO:0000313" key="6">
    <source>
        <dbReference type="Proteomes" id="UP001216907"/>
    </source>
</evidence>
<comment type="caution">
    <text evidence="5">The sequence shown here is derived from an EMBL/GenBank/DDBJ whole genome shotgun (WGS) entry which is preliminary data.</text>
</comment>
<evidence type="ECO:0000256" key="1">
    <source>
        <dbReference type="ARBA" id="ARBA00022729"/>
    </source>
</evidence>
<proteinExistence type="predicted"/>